<organism evidence="1 2">
    <name type="scientific">Ambispora gerdemannii</name>
    <dbReference type="NCBI Taxonomy" id="144530"/>
    <lineage>
        <taxon>Eukaryota</taxon>
        <taxon>Fungi</taxon>
        <taxon>Fungi incertae sedis</taxon>
        <taxon>Mucoromycota</taxon>
        <taxon>Glomeromycotina</taxon>
        <taxon>Glomeromycetes</taxon>
        <taxon>Archaeosporales</taxon>
        <taxon>Ambisporaceae</taxon>
        <taxon>Ambispora</taxon>
    </lineage>
</organism>
<evidence type="ECO:0000313" key="1">
    <source>
        <dbReference type="EMBL" id="CAG8443155.1"/>
    </source>
</evidence>
<reference evidence="1" key="1">
    <citation type="submission" date="2021-06" db="EMBL/GenBank/DDBJ databases">
        <authorList>
            <person name="Kallberg Y."/>
            <person name="Tangrot J."/>
            <person name="Rosling A."/>
        </authorList>
    </citation>
    <scope>NUCLEOTIDE SEQUENCE</scope>
    <source>
        <strain evidence="1">MT106</strain>
    </source>
</reference>
<protein>
    <submittedName>
        <fullName evidence="1">10300_t:CDS:1</fullName>
    </submittedName>
</protein>
<evidence type="ECO:0000313" key="2">
    <source>
        <dbReference type="Proteomes" id="UP000789831"/>
    </source>
</evidence>
<gene>
    <name evidence="1" type="ORF">AGERDE_LOCUS1221</name>
</gene>
<dbReference type="AlphaFoldDB" id="A0A9N8YRI5"/>
<dbReference type="OrthoDB" id="2436027at2759"/>
<proteinExistence type="predicted"/>
<comment type="caution">
    <text evidence="1">The sequence shown here is derived from an EMBL/GenBank/DDBJ whole genome shotgun (WGS) entry which is preliminary data.</text>
</comment>
<sequence>MSNVHTLRDIENRGHRLGSIRESELGKALRGSIKTASDIANEYKDLQDIYLERVKDFNRISSGINNKEATLAQKASSVDKVKILSLEAKIGELEVEEVTEAPGKQKDPKLPDWIDDNLKGLVYELGLENKEDLLEVLQNALSERNSLFQEADLKGSANAYLAEQTPKTSSEFEVVGGVDSKENPGVSEQEKDNGNTSIETTWVHNANVSVAPISIPETGKALADKKLDFFFFKKIFPKYITPFNRNQSYGFPIRYTEKPKERTTTYETLPYGYG</sequence>
<keyword evidence="2" id="KW-1185">Reference proteome</keyword>
<dbReference type="Proteomes" id="UP000789831">
    <property type="component" value="Unassembled WGS sequence"/>
</dbReference>
<dbReference type="EMBL" id="CAJVPL010000080">
    <property type="protein sequence ID" value="CAG8443155.1"/>
    <property type="molecule type" value="Genomic_DNA"/>
</dbReference>
<name>A0A9N8YRI5_9GLOM</name>
<accession>A0A9N8YRI5</accession>